<dbReference type="KEGG" id="mik:FOE78_19230"/>
<dbReference type="RefSeq" id="WP_143987711.1">
    <property type="nucleotide sequence ID" value="NZ_CP041692.1"/>
</dbReference>
<dbReference type="Proteomes" id="UP000319263">
    <property type="component" value="Chromosome"/>
</dbReference>
<reference evidence="1 2" key="1">
    <citation type="submission" date="2019-07" db="EMBL/GenBank/DDBJ databases">
        <title>Microlunatus dokdonensis sp. nov. isolated from the rhizospheric soil of the wild plant Elymus tsukushiensis.</title>
        <authorList>
            <person name="Ghim S.-Y."/>
            <person name="Hwang Y.-J."/>
            <person name="Son J.-S."/>
            <person name="Shin J.-H."/>
        </authorList>
    </citation>
    <scope>NUCLEOTIDE SEQUENCE [LARGE SCALE GENOMIC DNA]</scope>
    <source>
        <strain evidence="1 2">KUDC0627</strain>
    </source>
</reference>
<evidence type="ECO:0000313" key="1">
    <source>
        <dbReference type="EMBL" id="QDP97756.1"/>
    </source>
</evidence>
<organism evidence="1 2">
    <name type="scientific">Microlunatus elymi</name>
    <dbReference type="NCBI Taxonomy" id="2596828"/>
    <lineage>
        <taxon>Bacteria</taxon>
        <taxon>Bacillati</taxon>
        <taxon>Actinomycetota</taxon>
        <taxon>Actinomycetes</taxon>
        <taxon>Propionibacteriales</taxon>
        <taxon>Propionibacteriaceae</taxon>
        <taxon>Microlunatus</taxon>
    </lineage>
</organism>
<dbReference type="InterPro" id="IPR021530">
    <property type="entry name" value="AllH-like"/>
</dbReference>
<dbReference type="EMBL" id="CP041692">
    <property type="protein sequence ID" value="QDP97756.1"/>
    <property type="molecule type" value="Genomic_DNA"/>
</dbReference>
<dbReference type="AlphaFoldDB" id="A0A516Q2W1"/>
<proteinExistence type="predicted"/>
<accession>A0A516Q2W1</accession>
<keyword evidence="2" id="KW-1185">Reference proteome</keyword>
<gene>
    <name evidence="1" type="ORF">FOE78_19230</name>
</gene>
<dbReference type="Pfam" id="PF11392">
    <property type="entry name" value="AllH"/>
    <property type="match status" value="1"/>
</dbReference>
<name>A0A516Q2W1_9ACTN</name>
<dbReference type="OrthoDB" id="4933449at2"/>
<sequence length="278" mass="29039">MISPSPAPIMALEVTDPVRAALADRRGPDQILGRYRTGLNLLVDELVVYASAGPISSPAGIRVDAATLARLLDGPDLVAGIDTSAAVVVETKLAAWGTDPEQVGRICRAAVPALAKSWFTDTPEELSARSAIGLLCKAIHHRDQDQIPTRLRTLLGRGIGLTPSGDDAVVGILAAAIGAGEFDDGTWCSFRSLLSKEGARLTTKVSLSTLNCAVDGQVSPALRQLIMTAAGPRADVNEEVVTAVAAHGHTSGCDALYGVVTYWQELFGPNANPVPTRS</sequence>
<evidence type="ECO:0000313" key="2">
    <source>
        <dbReference type="Proteomes" id="UP000319263"/>
    </source>
</evidence>
<protein>
    <submittedName>
        <fullName evidence="1">DUF2877 domain-containing protein</fullName>
    </submittedName>
</protein>